<evidence type="ECO:0000313" key="3">
    <source>
        <dbReference type="Proteomes" id="UP000823941"/>
    </source>
</evidence>
<name>A0ABQ7QSN0_PLUXY</name>
<keyword evidence="1" id="KW-0472">Membrane</keyword>
<sequence>MRRKLCKSKSLLCDDDMEELNVAALSQRKSRKESAAHLTERDDVIFFHGYPLVLMLRLRVLQIVCGIAAMVMGTVAFIEERQKLNMGLGIPAGGISVIAAAISIHTMRGLGPVTSGAGVRAAAACAWLAAACFLLTLIVQCCKTIVDPTGPTEEEELEEDLRPSPRDLIIIASIQIVLSAATLVSAAFCFRIDFWTRSQA</sequence>
<reference evidence="2 3" key="1">
    <citation type="submission" date="2021-06" db="EMBL/GenBank/DDBJ databases">
        <title>A haploid diamondback moth (Plutella xylostella L.) genome assembly resolves 31 chromosomes and identifies a diamide resistance mutation.</title>
        <authorList>
            <person name="Ward C.M."/>
            <person name="Perry K.D."/>
            <person name="Baker G."/>
            <person name="Powis K."/>
            <person name="Heckel D.G."/>
            <person name="Baxter S.W."/>
        </authorList>
    </citation>
    <scope>NUCLEOTIDE SEQUENCE [LARGE SCALE GENOMIC DNA]</scope>
    <source>
        <strain evidence="2 3">LV</strain>
        <tissue evidence="2">Single pupa</tissue>
    </source>
</reference>
<evidence type="ECO:0000313" key="2">
    <source>
        <dbReference type="EMBL" id="KAG7308001.1"/>
    </source>
</evidence>
<keyword evidence="1" id="KW-0812">Transmembrane</keyword>
<organism evidence="2 3">
    <name type="scientific">Plutella xylostella</name>
    <name type="common">Diamondback moth</name>
    <name type="synonym">Plutella maculipennis</name>
    <dbReference type="NCBI Taxonomy" id="51655"/>
    <lineage>
        <taxon>Eukaryota</taxon>
        <taxon>Metazoa</taxon>
        <taxon>Ecdysozoa</taxon>
        <taxon>Arthropoda</taxon>
        <taxon>Hexapoda</taxon>
        <taxon>Insecta</taxon>
        <taxon>Pterygota</taxon>
        <taxon>Neoptera</taxon>
        <taxon>Endopterygota</taxon>
        <taxon>Lepidoptera</taxon>
        <taxon>Glossata</taxon>
        <taxon>Ditrysia</taxon>
        <taxon>Yponomeutoidea</taxon>
        <taxon>Plutellidae</taxon>
        <taxon>Plutella</taxon>
    </lineage>
</organism>
<keyword evidence="1" id="KW-1133">Transmembrane helix</keyword>
<dbReference type="EMBL" id="JAHIBW010000009">
    <property type="protein sequence ID" value="KAG7308001.1"/>
    <property type="molecule type" value="Genomic_DNA"/>
</dbReference>
<proteinExistence type="predicted"/>
<comment type="caution">
    <text evidence="2">The sequence shown here is derived from an EMBL/GenBank/DDBJ whole genome shotgun (WGS) entry which is preliminary data.</text>
</comment>
<protein>
    <submittedName>
        <fullName evidence="2">Uncharacterized protein</fullName>
    </submittedName>
</protein>
<feature type="transmembrane region" description="Helical" evidence="1">
    <location>
        <begin position="117"/>
        <end position="139"/>
    </location>
</feature>
<feature type="transmembrane region" description="Helical" evidence="1">
    <location>
        <begin position="84"/>
        <end position="105"/>
    </location>
</feature>
<evidence type="ECO:0000256" key="1">
    <source>
        <dbReference type="SAM" id="Phobius"/>
    </source>
</evidence>
<accession>A0ABQ7QSN0</accession>
<feature type="transmembrane region" description="Helical" evidence="1">
    <location>
        <begin position="60"/>
        <end position="78"/>
    </location>
</feature>
<feature type="transmembrane region" description="Helical" evidence="1">
    <location>
        <begin position="168"/>
        <end position="190"/>
    </location>
</feature>
<keyword evidence="3" id="KW-1185">Reference proteome</keyword>
<gene>
    <name evidence="2" type="ORF">JYU34_006630</name>
</gene>
<dbReference type="Proteomes" id="UP000823941">
    <property type="component" value="Chromosome 9"/>
</dbReference>